<reference evidence="2" key="1">
    <citation type="submission" date="2018-05" db="EMBL/GenBank/DDBJ databases">
        <authorList>
            <person name="Lanie J.A."/>
            <person name="Ng W.-L."/>
            <person name="Kazmierczak K.M."/>
            <person name="Andrzejewski T.M."/>
            <person name="Davidsen T.M."/>
            <person name="Wayne K.J."/>
            <person name="Tettelin H."/>
            <person name="Glass J.I."/>
            <person name="Rusch D."/>
            <person name="Podicherti R."/>
            <person name="Tsui H.-C.T."/>
            <person name="Winkler M.E."/>
        </authorList>
    </citation>
    <scope>NUCLEOTIDE SEQUENCE</scope>
</reference>
<dbReference type="Pfam" id="PF00581">
    <property type="entry name" value="Rhodanese"/>
    <property type="match status" value="1"/>
</dbReference>
<organism evidence="2">
    <name type="scientific">marine metagenome</name>
    <dbReference type="NCBI Taxonomy" id="408172"/>
    <lineage>
        <taxon>unclassified sequences</taxon>
        <taxon>metagenomes</taxon>
        <taxon>ecological metagenomes</taxon>
    </lineage>
</organism>
<evidence type="ECO:0000313" key="2">
    <source>
        <dbReference type="EMBL" id="SUZ71742.1"/>
    </source>
</evidence>
<dbReference type="SUPFAM" id="SSF69572">
    <property type="entry name" value="Activating enzymes of the ubiquitin-like proteins"/>
    <property type="match status" value="1"/>
</dbReference>
<dbReference type="PANTHER" id="PTHR43031">
    <property type="entry name" value="FAD-DEPENDENT OXIDOREDUCTASE"/>
    <property type="match status" value="1"/>
</dbReference>
<dbReference type="PROSITE" id="PS50206">
    <property type="entry name" value="RHODANESE_3"/>
    <property type="match status" value="1"/>
</dbReference>
<dbReference type="InterPro" id="IPR050229">
    <property type="entry name" value="GlpE_sulfurtransferase"/>
</dbReference>
<dbReference type="AlphaFoldDB" id="A0A381PXC4"/>
<evidence type="ECO:0000259" key="1">
    <source>
        <dbReference type="PROSITE" id="PS50206"/>
    </source>
</evidence>
<gene>
    <name evidence="2" type="ORF">METZ01_LOCUS24596</name>
</gene>
<dbReference type="SUPFAM" id="SSF52821">
    <property type="entry name" value="Rhodanese/Cell cycle control phosphatase"/>
    <property type="match status" value="1"/>
</dbReference>
<name>A0A381PXC4_9ZZZZ</name>
<dbReference type="SMART" id="SM00450">
    <property type="entry name" value="RHOD"/>
    <property type="match status" value="1"/>
</dbReference>
<dbReference type="Gene3D" id="3.40.250.10">
    <property type="entry name" value="Rhodanese-like domain"/>
    <property type="match status" value="1"/>
</dbReference>
<protein>
    <recommendedName>
        <fullName evidence="1">Rhodanese domain-containing protein</fullName>
    </recommendedName>
</protein>
<accession>A0A381PXC4</accession>
<dbReference type="InterPro" id="IPR001763">
    <property type="entry name" value="Rhodanese-like_dom"/>
</dbReference>
<dbReference type="EMBL" id="UINC01001131">
    <property type="protein sequence ID" value="SUZ71742.1"/>
    <property type="molecule type" value="Genomic_DNA"/>
</dbReference>
<dbReference type="Gene3D" id="3.40.50.720">
    <property type="entry name" value="NAD(P)-binding Rossmann-like Domain"/>
    <property type="match status" value="1"/>
</dbReference>
<sequence>VLPGVVGLIQATEVIKLILDGGAPLIGRLLLYDAMKMNFKEVRVRKDPECVLCGDNPSVTELIDYKAFCDVPLPGAEVPEEIDEAAYELSPQEFKDAMDQDPSAVLVDVRESFEWDICKIDGAQLLPLSSFEPASSGLDPEDSIYLYCYKGKRSMLALKELKKAGFKKLKNLSGGIDLWAEEVDSDMPQY</sequence>
<feature type="domain" description="Rhodanese" evidence="1">
    <location>
        <begin position="100"/>
        <end position="188"/>
    </location>
</feature>
<dbReference type="InterPro" id="IPR036873">
    <property type="entry name" value="Rhodanese-like_dom_sf"/>
</dbReference>
<dbReference type="GO" id="GO:0008641">
    <property type="term" value="F:ubiquitin-like modifier activating enzyme activity"/>
    <property type="evidence" value="ECO:0007669"/>
    <property type="project" value="InterPro"/>
</dbReference>
<dbReference type="CDD" id="cd00158">
    <property type="entry name" value="RHOD"/>
    <property type="match status" value="1"/>
</dbReference>
<dbReference type="PANTHER" id="PTHR43031:SF17">
    <property type="entry name" value="SULFURTRANSFERASE YTWF-RELATED"/>
    <property type="match status" value="1"/>
</dbReference>
<dbReference type="InterPro" id="IPR035985">
    <property type="entry name" value="Ubiquitin-activating_enz"/>
</dbReference>
<proteinExistence type="predicted"/>
<feature type="non-terminal residue" evidence="2">
    <location>
        <position position="1"/>
    </location>
</feature>